<reference evidence="1" key="2">
    <citation type="journal article" date="2015" name="Data Brief">
        <title>Shoot transcriptome of the giant reed, Arundo donax.</title>
        <authorList>
            <person name="Barrero R.A."/>
            <person name="Guerrero F.D."/>
            <person name="Moolhuijzen P."/>
            <person name="Goolsby J.A."/>
            <person name="Tidwell J."/>
            <person name="Bellgard S.E."/>
            <person name="Bellgard M.I."/>
        </authorList>
    </citation>
    <scope>NUCLEOTIDE SEQUENCE</scope>
    <source>
        <tissue evidence="1">Shoot tissue taken approximately 20 cm above the soil surface</tissue>
    </source>
</reference>
<organism evidence="1">
    <name type="scientific">Arundo donax</name>
    <name type="common">Giant reed</name>
    <name type="synonym">Donax arundinaceus</name>
    <dbReference type="NCBI Taxonomy" id="35708"/>
    <lineage>
        <taxon>Eukaryota</taxon>
        <taxon>Viridiplantae</taxon>
        <taxon>Streptophyta</taxon>
        <taxon>Embryophyta</taxon>
        <taxon>Tracheophyta</taxon>
        <taxon>Spermatophyta</taxon>
        <taxon>Magnoliopsida</taxon>
        <taxon>Liliopsida</taxon>
        <taxon>Poales</taxon>
        <taxon>Poaceae</taxon>
        <taxon>PACMAD clade</taxon>
        <taxon>Arundinoideae</taxon>
        <taxon>Arundineae</taxon>
        <taxon>Arundo</taxon>
    </lineage>
</organism>
<evidence type="ECO:0000313" key="1">
    <source>
        <dbReference type="EMBL" id="JAE39207.1"/>
    </source>
</evidence>
<dbReference type="AlphaFoldDB" id="A0A0A9HR68"/>
<sequence>MNQSQSAPRPRPSPHRNAAAACSVVVTMVGPLYVTRLAFSTTLTFRAAPTTGCAATKAARSVRSESGAWASRWRM</sequence>
<accession>A0A0A9HR68</accession>
<reference evidence="1" key="1">
    <citation type="submission" date="2014-09" db="EMBL/GenBank/DDBJ databases">
        <authorList>
            <person name="Magalhaes I.L.F."/>
            <person name="Oliveira U."/>
            <person name="Santos F.R."/>
            <person name="Vidigal T.H.D.A."/>
            <person name="Brescovit A.D."/>
            <person name="Santos A.J."/>
        </authorList>
    </citation>
    <scope>NUCLEOTIDE SEQUENCE</scope>
    <source>
        <tissue evidence="1">Shoot tissue taken approximately 20 cm above the soil surface</tissue>
    </source>
</reference>
<name>A0A0A9HR68_ARUDO</name>
<proteinExistence type="predicted"/>
<protein>
    <submittedName>
        <fullName evidence="1">Uncharacterized protein</fullName>
    </submittedName>
</protein>
<dbReference type="EMBL" id="GBRH01158689">
    <property type="protein sequence ID" value="JAE39207.1"/>
    <property type="molecule type" value="Transcribed_RNA"/>
</dbReference>